<gene>
    <name evidence="1" type="ordered locus">Rru_A1755</name>
</gene>
<dbReference type="KEGG" id="rru:Rru_A1755"/>
<dbReference type="EnsemblBacteria" id="ABC22555">
    <property type="protein sequence ID" value="ABC22555"/>
    <property type="gene ID" value="Rru_A1755"/>
</dbReference>
<evidence type="ECO:0000313" key="1">
    <source>
        <dbReference type="EMBL" id="ABC22555.1"/>
    </source>
</evidence>
<proteinExistence type="predicted"/>
<dbReference type="AlphaFoldDB" id="Q2RTJ0"/>
<keyword evidence="2" id="KW-1185">Reference proteome</keyword>
<organism evidence="1 2">
    <name type="scientific">Rhodospirillum rubrum (strain ATCC 11170 / ATH 1.1.1 / DSM 467 / LMG 4362 / NCIMB 8255 / S1)</name>
    <dbReference type="NCBI Taxonomy" id="269796"/>
    <lineage>
        <taxon>Bacteria</taxon>
        <taxon>Pseudomonadati</taxon>
        <taxon>Pseudomonadota</taxon>
        <taxon>Alphaproteobacteria</taxon>
        <taxon>Rhodospirillales</taxon>
        <taxon>Rhodospirillaceae</taxon>
        <taxon>Rhodospirillum</taxon>
    </lineage>
</organism>
<name>Q2RTJ0_RHORT</name>
<reference evidence="1 2" key="1">
    <citation type="journal article" date="2011" name="Stand. Genomic Sci.">
        <title>Complete genome sequence of Rhodospirillum rubrum type strain (S1).</title>
        <authorList>
            <person name="Munk A.C."/>
            <person name="Copeland A."/>
            <person name="Lucas S."/>
            <person name="Lapidus A."/>
            <person name="Del Rio T.G."/>
            <person name="Barry K."/>
            <person name="Detter J.C."/>
            <person name="Hammon N."/>
            <person name="Israni S."/>
            <person name="Pitluck S."/>
            <person name="Brettin T."/>
            <person name="Bruce D."/>
            <person name="Han C."/>
            <person name="Tapia R."/>
            <person name="Gilna P."/>
            <person name="Schmutz J."/>
            <person name="Larimer F."/>
            <person name="Land M."/>
            <person name="Kyrpides N.C."/>
            <person name="Mavromatis K."/>
            <person name="Richardson P."/>
            <person name="Rohde M."/>
            <person name="Goker M."/>
            <person name="Klenk H.P."/>
            <person name="Zhang Y."/>
            <person name="Roberts G.P."/>
            <person name="Reslewic S."/>
            <person name="Schwartz D.C."/>
        </authorList>
    </citation>
    <scope>NUCLEOTIDE SEQUENCE [LARGE SCALE GENOMIC DNA]</scope>
    <source>
        <strain evidence="2">ATCC 11170 / ATH 1.1.1 / DSM 467 / LMG 4362 / NCIMB 8255 / S1</strain>
    </source>
</reference>
<sequence length="144" mass="14750">MVLPPRFAASRPWPPLSRWALGLAILAVGVPLSAGAQSGPLPPGSVVAGGWLAEAQGVAMRLHADGSYEIEEPGRPPAGGQYGVAGDTATFSAAAGLCAGDIGRYGVVQEGTTDLRFVLIEDPCLPRRLALAQPFHAIGETTPP</sequence>
<protein>
    <submittedName>
        <fullName evidence="1">Uncharacterized protein</fullName>
    </submittedName>
</protein>
<dbReference type="HOGENOM" id="CLU_1794995_0_0_5"/>
<dbReference type="PATRIC" id="fig|269796.9.peg.1833"/>
<dbReference type="RefSeq" id="WP_011389508.1">
    <property type="nucleotide sequence ID" value="NC_007643.1"/>
</dbReference>
<dbReference type="STRING" id="269796.Rru_A1755"/>
<dbReference type="EMBL" id="CP000230">
    <property type="protein sequence ID" value="ABC22555.1"/>
    <property type="molecule type" value="Genomic_DNA"/>
</dbReference>
<dbReference type="Proteomes" id="UP000001929">
    <property type="component" value="Chromosome"/>
</dbReference>
<evidence type="ECO:0000313" key="2">
    <source>
        <dbReference type="Proteomes" id="UP000001929"/>
    </source>
</evidence>
<accession>Q2RTJ0</accession>